<organism evidence="2 3">
    <name type="scientific">Plectosphaerella plurivora</name>
    <dbReference type="NCBI Taxonomy" id="936078"/>
    <lineage>
        <taxon>Eukaryota</taxon>
        <taxon>Fungi</taxon>
        <taxon>Dikarya</taxon>
        <taxon>Ascomycota</taxon>
        <taxon>Pezizomycotina</taxon>
        <taxon>Sordariomycetes</taxon>
        <taxon>Hypocreomycetidae</taxon>
        <taxon>Glomerellales</taxon>
        <taxon>Plectosphaerellaceae</taxon>
        <taxon>Plectosphaerella</taxon>
    </lineage>
</organism>
<sequence length="178" mass="19220">MRQGDHGWCRATRKSWPWVAALACAGQGFSPSISVSGDTKRTTRMASTAHRSFRPPRKEALAIKRECISKGPLVLCFSLRAGRKTGLRPGQLSRGPSAPEPKPSPVGAGSRPTYIRIVISASPALSESGNGHGNSSLLPFTITSDVPAAVDEQLFRKGHIQLPGRFVVWSQIYLSFPQ</sequence>
<accession>A0A9P9ACU2</accession>
<reference evidence="2" key="1">
    <citation type="journal article" date="2021" name="Nat. Commun.">
        <title>Genetic determinants of endophytism in the Arabidopsis root mycobiome.</title>
        <authorList>
            <person name="Mesny F."/>
            <person name="Miyauchi S."/>
            <person name="Thiergart T."/>
            <person name="Pickel B."/>
            <person name="Atanasova L."/>
            <person name="Karlsson M."/>
            <person name="Huettel B."/>
            <person name="Barry K.W."/>
            <person name="Haridas S."/>
            <person name="Chen C."/>
            <person name="Bauer D."/>
            <person name="Andreopoulos W."/>
            <person name="Pangilinan J."/>
            <person name="LaButti K."/>
            <person name="Riley R."/>
            <person name="Lipzen A."/>
            <person name="Clum A."/>
            <person name="Drula E."/>
            <person name="Henrissat B."/>
            <person name="Kohler A."/>
            <person name="Grigoriev I.V."/>
            <person name="Martin F.M."/>
            <person name="Hacquard S."/>
        </authorList>
    </citation>
    <scope>NUCLEOTIDE SEQUENCE</scope>
    <source>
        <strain evidence="2">MPI-SDFR-AT-0117</strain>
    </source>
</reference>
<name>A0A9P9ACU2_9PEZI</name>
<evidence type="ECO:0000313" key="2">
    <source>
        <dbReference type="EMBL" id="KAH6695790.1"/>
    </source>
</evidence>
<comment type="caution">
    <text evidence="2">The sequence shown here is derived from an EMBL/GenBank/DDBJ whole genome shotgun (WGS) entry which is preliminary data.</text>
</comment>
<gene>
    <name evidence="2" type="ORF">F5X68DRAFT_32225</name>
</gene>
<protein>
    <submittedName>
        <fullName evidence="2">Uncharacterized protein</fullName>
    </submittedName>
</protein>
<evidence type="ECO:0000256" key="1">
    <source>
        <dbReference type="SAM" id="MobiDB-lite"/>
    </source>
</evidence>
<dbReference type="Proteomes" id="UP000770015">
    <property type="component" value="Unassembled WGS sequence"/>
</dbReference>
<feature type="region of interest" description="Disordered" evidence="1">
    <location>
        <begin position="87"/>
        <end position="110"/>
    </location>
</feature>
<keyword evidence="3" id="KW-1185">Reference proteome</keyword>
<dbReference type="EMBL" id="JAGSXJ010000002">
    <property type="protein sequence ID" value="KAH6695790.1"/>
    <property type="molecule type" value="Genomic_DNA"/>
</dbReference>
<proteinExistence type="predicted"/>
<evidence type="ECO:0000313" key="3">
    <source>
        <dbReference type="Proteomes" id="UP000770015"/>
    </source>
</evidence>
<dbReference type="AlphaFoldDB" id="A0A9P9ACU2"/>